<reference evidence="1 2" key="1">
    <citation type="journal article" date="2008" name="PLoS ONE">
        <title>Comparative analysis of Acinetobacters: three genomes for three lifestyles.</title>
        <authorList>
            <person name="Vallenet D."/>
            <person name="Nordmann P."/>
            <person name="Barbe V."/>
            <person name="Poirel L."/>
            <person name="Mangenot S."/>
            <person name="Bataille E."/>
            <person name="Dossat C."/>
            <person name="Gas S."/>
            <person name="Kreimeyer A."/>
            <person name="Lenoble P."/>
            <person name="Oztas S."/>
            <person name="Poulain J."/>
            <person name="Segurens B."/>
            <person name="Robert C."/>
            <person name="Abergel C."/>
            <person name="Claverie J.M."/>
            <person name="Raoult D."/>
            <person name="Medigue C."/>
            <person name="Weissenbach J."/>
            <person name="Cruveiller S."/>
        </authorList>
    </citation>
    <scope>NUCLEOTIDE SEQUENCE [LARGE SCALE GENOMIC DNA]</scope>
    <source>
        <strain evidence="1 2">SDF</strain>
        <plasmid evidence="2">p3ABSDF</plasmid>
    </source>
</reference>
<evidence type="ECO:0000313" key="2">
    <source>
        <dbReference type="Proteomes" id="UP000001741"/>
    </source>
</evidence>
<proteinExistence type="predicted"/>
<dbReference type="EMBL" id="CU468233">
    <property type="protein sequence ID" value="CAP02982.1"/>
    <property type="molecule type" value="Genomic_DNA"/>
</dbReference>
<sequence length="246" mass="28418">MTMIVSAHLGDCLLIAADKRAMFCDIETGDMRLFHNEKQKIKLWTLGAIAGTGETIFLNRIMDYFSNFKVEENKELKQMDVIYKELENRLLEGVPKEMLINNTLIFSMFDGEQSHLYSIPIEPFFKERDQGNSVKVIRPYLYEIHPWIVDVTCFNLPPDMSSLQNFQRNLRALSDFESELAFLEYHIQQLKQVFAVQASIDPSITTSFDLYIQICATGHSLALHIENPVLGSPQPKELNYWDVNKT</sequence>
<gene>
    <name evidence="1" type="ORF">ABSDF_p30008</name>
</gene>
<dbReference type="KEGG" id="abm:ABSDF_p30008"/>
<keyword evidence="1" id="KW-0614">Plasmid</keyword>
<accession>B0VVF2</accession>
<evidence type="ECO:0000313" key="1">
    <source>
        <dbReference type="EMBL" id="CAP02982.1"/>
    </source>
</evidence>
<dbReference type="AlphaFoldDB" id="B0VVF2"/>
<dbReference type="Proteomes" id="UP000001741">
    <property type="component" value="Plasmid p3ABSDF"/>
</dbReference>
<protein>
    <submittedName>
        <fullName evidence="1">Uncharacterized protein</fullName>
    </submittedName>
</protein>
<dbReference type="HOGENOM" id="CLU_106163_0_0_6"/>
<name>B0VVF2_ACIBS</name>
<organism evidence="1 2">
    <name type="scientific">Acinetobacter baumannii (strain SDF)</name>
    <dbReference type="NCBI Taxonomy" id="509170"/>
    <lineage>
        <taxon>Bacteria</taxon>
        <taxon>Pseudomonadati</taxon>
        <taxon>Pseudomonadota</taxon>
        <taxon>Gammaproteobacteria</taxon>
        <taxon>Moraxellales</taxon>
        <taxon>Moraxellaceae</taxon>
        <taxon>Acinetobacter</taxon>
        <taxon>Acinetobacter calcoaceticus/baumannii complex</taxon>
    </lineage>
</organism>
<geneLocation type="plasmid" evidence="1 2">
    <name>p3ABSDF</name>
</geneLocation>